<dbReference type="InterPro" id="IPR027417">
    <property type="entry name" value="P-loop_NTPase"/>
</dbReference>
<gene>
    <name evidence="2" type="ORF">M6B22_11235</name>
</gene>
<keyword evidence="3" id="KW-1185">Reference proteome</keyword>
<evidence type="ECO:0000259" key="1">
    <source>
        <dbReference type="Pfam" id="PF07693"/>
    </source>
</evidence>
<dbReference type="InterPro" id="IPR052754">
    <property type="entry name" value="NTPase_KAP_P-loop"/>
</dbReference>
<dbReference type="Pfam" id="PF07693">
    <property type="entry name" value="KAP_NTPase"/>
    <property type="match status" value="1"/>
</dbReference>
<protein>
    <submittedName>
        <fullName evidence="2">KAP family NTPase</fullName>
    </submittedName>
</protein>
<dbReference type="PANTHER" id="PTHR22674:SF6">
    <property type="entry name" value="NTPASE KAP FAMILY P-LOOP DOMAIN-CONTAINING PROTEIN 1"/>
    <property type="match status" value="1"/>
</dbReference>
<accession>A0ABY7JRE9</accession>
<proteinExistence type="predicted"/>
<name>A0ABY7JRE9_9ACTN</name>
<dbReference type="EMBL" id="CP097463">
    <property type="protein sequence ID" value="WAX55134.1"/>
    <property type="molecule type" value="Genomic_DNA"/>
</dbReference>
<organism evidence="2 3">
    <name type="scientific">Jatrophihabitans cynanchi</name>
    <dbReference type="NCBI Taxonomy" id="2944128"/>
    <lineage>
        <taxon>Bacteria</taxon>
        <taxon>Bacillati</taxon>
        <taxon>Actinomycetota</taxon>
        <taxon>Actinomycetes</taxon>
        <taxon>Jatrophihabitantales</taxon>
        <taxon>Jatrophihabitantaceae</taxon>
        <taxon>Jatrophihabitans</taxon>
    </lineage>
</organism>
<dbReference type="SUPFAM" id="SSF52540">
    <property type="entry name" value="P-loop containing nucleoside triphosphate hydrolases"/>
    <property type="match status" value="1"/>
</dbReference>
<evidence type="ECO:0000313" key="3">
    <source>
        <dbReference type="Proteomes" id="UP001164693"/>
    </source>
</evidence>
<dbReference type="Proteomes" id="UP001164693">
    <property type="component" value="Chromosome"/>
</dbReference>
<sequence length="596" mass="64743">MDQSASAPMFDDNPTTLDLLGFGGVVDAVVRVLDANGLDPVTIGVQSGWGGGKSTLLRLVEERLKAHERLLVVTVDPWEFEESQDVRGTLIALVLNAVQERVEAEADGVSRDRIHDIVEKLQGLRRRIAWGRVAKVLITSAATQGLALPELIDALTPAPPSGKDEKGEEKPQSMAGFREDFAALMQSDLGITRVVVLVDDLDRCLPASAVATLEAIKLFLSVKKMAFVLAADEALVRASINSHLGGLAQGEFANRYTEKIVQIPLSLPRLSQRDAEAYVALLLAGQLSNMSGEQNKAMIERARIRRRAGEAPYAIDGAPGAPGPTAEHQRLAAVISRGLSADRWQTPRAVKRFLNNLAIREQIADEAGAHLPLDVLVKMYLLELRHLSEFKTLAALGSDERTDLLRRWEDWADGKEDAAKPAEVSDATQAWAQNEPRLVGRGSEIERYLSLAATLISDVTFGGAMDSQQRKMVEQLLAQSDTVRRAALQDVLAMTPESQDVIVRALGESLPVQDDARPAFLSLTALATESGRLAPEVETMLQRPALMQKVKAQWVPVFRKMPSVLKALAEAGGLDEAVTKAAQKSLEAIEKARNEG</sequence>
<evidence type="ECO:0000313" key="2">
    <source>
        <dbReference type="EMBL" id="WAX55134.1"/>
    </source>
</evidence>
<reference evidence="2" key="1">
    <citation type="submission" date="2022-05" db="EMBL/GenBank/DDBJ databases">
        <title>Jatrophihabitans sp. SB3-54 whole genome sequence.</title>
        <authorList>
            <person name="Suh M.K."/>
            <person name="Eom M.K."/>
            <person name="Kim J.S."/>
            <person name="Kim H.S."/>
            <person name="Do H.E."/>
            <person name="Shin Y.K."/>
            <person name="Lee J.-S."/>
        </authorList>
    </citation>
    <scope>NUCLEOTIDE SEQUENCE</scope>
    <source>
        <strain evidence="2">SB3-54</strain>
    </source>
</reference>
<dbReference type="PANTHER" id="PTHR22674">
    <property type="entry name" value="NTPASE, KAP FAMILY P-LOOP DOMAIN-CONTAINING 1"/>
    <property type="match status" value="1"/>
</dbReference>
<feature type="domain" description="KAP NTPase" evidence="1">
    <location>
        <begin position="38"/>
        <end position="363"/>
    </location>
</feature>
<dbReference type="RefSeq" id="WP_269441636.1">
    <property type="nucleotide sequence ID" value="NZ_CP097463.1"/>
</dbReference>
<dbReference type="InterPro" id="IPR011646">
    <property type="entry name" value="KAP_P-loop"/>
</dbReference>